<dbReference type="EMBL" id="HBIM01016568">
    <property type="protein sequence ID" value="CAE0415864.1"/>
    <property type="molecule type" value="Transcribed_RNA"/>
</dbReference>
<gene>
    <name evidence="1" type="ORF">ACOF00016_LOCUS12933</name>
</gene>
<accession>A0A7S3P8Z5</accession>
<reference evidence="1" key="1">
    <citation type="submission" date="2021-01" db="EMBL/GenBank/DDBJ databases">
        <authorList>
            <person name="Corre E."/>
            <person name="Pelletier E."/>
            <person name="Niang G."/>
            <person name="Scheremetjew M."/>
            <person name="Finn R."/>
            <person name="Kale V."/>
            <person name="Holt S."/>
            <person name="Cochrane G."/>
            <person name="Meng A."/>
            <person name="Brown T."/>
            <person name="Cohen L."/>
        </authorList>
    </citation>
    <scope>NUCLEOTIDE SEQUENCE</scope>
    <source>
        <strain evidence="1">CCMP127</strain>
    </source>
</reference>
<organism evidence="1">
    <name type="scientific">Amphora coffeiformis</name>
    <dbReference type="NCBI Taxonomy" id="265554"/>
    <lineage>
        <taxon>Eukaryota</taxon>
        <taxon>Sar</taxon>
        <taxon>Stramenopiles</taxon>
        <taxon>Ochrophyta</taxon>
        <taxon>Bacillariophyta</taxon>
        <taxon>Bacillariophyceae</taxon>
        <taxon>Bacillariophycidae</taxon>
        <taxon>Thalassiophysales</taxon>
        <taxon>Catenulaceae</taxon>
        <taxon>Amphora</taxon>
    </lineage>
</organism>
<proteinExistence type="predicted"/>
<dbReference type="AlphaFoldDB" id="A0A7S3P8Z5"/>
<name>A0A7S3P8Z5_9STRA</name>
<sequence length="125" mass="13107">MSEYTRDDAVDEENFVLCCACCCANASIYADGDCIGCSGKAGICCLNLQCCCKPSAPCLVPFGCVGIRPECDGCSVINMQCQACCLAINAAIPCNKEVPLAVSVLGLTLYPVQGCCVKQGQIMER</sequence>
<evidence type="ECO:0000313" key="1">
    <source>
        <dbReference type="EMBL" id="CAE0415864.1"/>
    </source>
</evidence>
<protein>
    <submittedName>
        <fullName evidence="1">Uncharacterized protein</fullName>
    </submittedName>
</protein>